<name>A0A7R9M2S5_9ACAR</name>
<proteinExistence type="inferred from homology"/>
<keyword evidence="7" id="KW-1015">Disulfide bond</keyword>
<keyword evidence="3 8" id="KW-0732">Signal</keyword>
<sequence length="500" mass="52827">MIKIVAILLVVSAGILADPVLKPQIIGGTDAKRGDNPHMCSLRSTRHGCGASIISANWAVTAAHCVEGVAPSARTLRCGTLVAEQGGKDYKIAQIIIHPDYDTPTMINNDIALLKIEGAFDLGTQDSDIIKLPVQDSDLATDAVVTVTGWGHLVNGGPANSVNLQTLDVPVVGRADCTEKYKSFNPVTTAMFCAGLPDGGVDACQNDSGGPVKYNGELVGIVSWGRQCALPNYPGVYVRVALFRNWITQNTVFILLVISATTLADPVLKPQIIGGTDAKRGDNPHMCSLRSTRHGCGASIISAKWAITAAHCVEGVAPSARTLRCGTLLHEQGGKDYTISEMIMHPDYDKPTIINNDIALLKINGEFDIGIPDSDIIKLPTKGSELSPGTIVTVTGWGYLVNGGGSSPATLQTVDVPVVDRGYCAERNNHVAPVTNAMFCAGVPEGGKDACQNDSGGPVKYNGELVGIVSWGKQCALPDYPGVYARVSVFRDWIKQNTGV</sequence>
<evidence type="ECO:0000256" key="5">
    <source>
        <dbReference type="ARBA" id="ARBA00022825"/>
    </source>
</evidence>
<dbReference type="AlphaFoldDB" id="A0A7R9M2S5"/>
<dbReference type="Proteomes" id="UP000728032">
    <property type="component" value="Unassembled WGS sequence"/>
</dbReference>
<dbReference type="SMART" id="SM00020">
    <property type="entry name" value="Tryp_SPc"/>
    <property type="match status" value="2"/>
</dbReference>
<dbReference type="OrthoDB" id="6514235at2759"/>
<dbReference type="FunFam" id="2.40.10.10:FF:000077">
    <property type="entry name" value="Predicted protein"/>
    <property type="match status" value="2"/>
</dbReference>
<protein>
    <recommendedName>
        <fullName evidence="9">Peptidase S1 domain-containing protein</fullName>
    </recommendedName>
</protein>
<dbReference type="EMBL" id="CAJPVJ010005566">
    <property type="protein sequence ID" value="CAG2169648.1"/>
    <property type="molecule type" value="Genomic_DNA"/>
</dbReference>
<feature type="domain" description="Peptidase S1" evidence="9">
    <location>
        <begin position="272"/>
        <end position="499"/>
    </location>
</feature>
<keyword evidence="5" id="KW-0720">Serine protease</keyword>
<keyword evidence="11" id="KW-1185">Reference proteome</keyword>
<keyword evidence="4" id="KW-0378">Hydrolase</keyword>
<dbReference type="SUPFAM" id="SSF50494">
    <property type="entry name" value="Trypsin-like serine proteases"/>
    <property type="match status" value="2"/>
</dbReference>
<evidence type="ECO:0000256" key="8">
    <source>
        <dbReference type="SAM" id="SignalP"/>
    </source>
</evidence>
<dbReference type="PROSITE" id="PS00134">
    <property type="entry name" value="TRYPSIN_HIS"/>
    <property type="match status" value="2"/>
</dbReference>
<evidence type="ECO:0000256" key="6">
    <source>
        <dbReference type="ARBA" id="ARBA00023145"/>
    </source>
</evidence>
<keyword evidence="6" id="KW-0865">Zymogen</keyword>
<dbReference type="PROSITE" id="PS50240">
    <property type="entry name" value="TRYPSIN_DOM"/>
    <property type="match status" value="2"/>
</dbReference>
<evidence type="ECO:0000313" key="11">
    <source>
        <dbReference type="Proteomes" id="UP000728032"/>
    </source>
</evidence>
<gene>
    <name evidence="10" type="ORF">ONB1V03_LOCUS9122</name>
</gene>
<reference evidence="10" key="1">
    <citation type="submission" date="2020-11" db="EMBL/GenBank/DDBJ databases">
        <authorList>
            <person name="Tran Van P."/>
        </authorList>
    </citation>
    <scope>NUCLEOTIDE SEQUENCE</scope>
</reference>
<feature type="domain" description="Peptidase S1" evidence="9">
    <location>
        <begin position="25"/>
        <end position="252"/>
    </location>
</feature>
<dbReference type="GO" id="GO:0004252">
    <property type="term" value="F:serine-type endopeptidase activity"/>
    <property type="evidence" value="ECO:0007669"/>
    <property type="project" value="InterPro"/>
</dbReference>
<dbReference type="InterPro" id="IPR001254">
    <property type="entry name" value="Trypsin_dom"/>
</dbReference>
<dbReference type="CDD" id="cd00190">
    <property type="entry name" value="Tryp_SPc"/>
    <property type="match status" value="2"/>
</dbReference>
<keyword evidence="2" id="KW-0645">Protease</keyword>
<dbReference type="Gene3D" id="2.40.10.10">
    <property type="entry name" value="Trypsin-like serine proteases"/>
    <property type="match status" value="2"/>
</dbReference>
<evidence type="ECO:0000256" key="1">
    <source>
        <dbReference type="ARBA" id="ARBA00007664"/>
    </source>
</evidence>
<dbReference type="PANTHER" id="PTHR24252">
    <property type="entry name" value="ACROSIN-RELATED"/>
    <property type="match status" value="1"/>
</dbReference>
<dbReference type="PANTHER" id="PTHR24252:SF7">
    <property type="entry name" value="HYALIN"/>
    <property type="match status" value="1"/>
</dbReference>
<evidence type="ECO:0000313" key="10">
    <source>
        <dbReference type="EMBL" id="CAD7652461.1"/>
    </source>
</evidence>
<dbReference type="GO" id="GO:0005576">
    <property type="term" value="C:extracellular region"/>
    <property type="evidence" value="ECO:0007669"/>
    <property type="project" value="UniProtKB-ARBA"/>
</dbReference>
<comment type="similarity">
    <text evidence="1">Belongs to the peptidase S1 family.</text>
</comment>
<evidence type="ECO:0000256" key="7">
    <source>
        <dbReference type="ARBA" id="ARBA00023157"/>
    </source>
</evidence>
<dbReference type="GO" id="GO:0006508">
    <property type="term" value="P:proteolysis"/>
    <property type="evidence" value="ECO:0007669"/>
    <property type="project" value="UniProtKB-KW"/>
</dbReference>
<evidence type="ECO:0000256" key="2">
    <source>
        <dbReference type="ARBA" id="ARBA00022670"/>
    </source>
</evidence>
<dbReference type="InterPro" id="IPR001314">
    <property type="entry name" value="Peptidase_S1A"/>
</dbReference>
<evidence type="ECO:0000256" key="3">
    <source>
        <dbReference type="ARBA" id="ARBA00022729"/>
    </source>
</evidence>
<feature type="signal peptide" evidence="8">
    <location>
        <begin position="1"/>
        <end position="17"/>
    </location>
</feature>
<organism evidence="10">
    <name type="scientific">Oppiella nova</name>
    <dbReference type="NCBI Taxonomy" id="334625"/>
    <lineage>
        <taxon>Eukaryota</taxon>
        <taxon>Metazoa</taxon>
        <taxon>Ecdysozoa</taxon>
        <taxon>Arthropoda</taxon>
        <taxon>Chelicerata</taxon>
        <taxon>Arachnida</taxon>
        <taxon>Acari</taxon>
        <taxon>Acariformes</taxon>
        <taxon>Sarcoptiformes</taxon>
        <taxon>Oribatida</taxon>
        <taxon>Brachypylina</taxon>
        <taxon>Oppioidea</taxon>
        <taxon>Oppiidae</taxon>
        <taxon>Oppiella</taxon>
    </lineage>
</organism>
<dbReference type="InterPro" id="IPR018114">
    <property type="entry name" value="TRYPSIN_HIS"/>
</dbReference>
<accession>A0A7R9M2S5</accession>
<dbReference type="Pfam" id="PF00089">
    <property type="entry name" value="Trypsin"/>
    <property type="match status" value="2"/>
</dbReference>
<evidence type="ECO:0000256" key="4">
    <source>
        <dbReference type="ARBA" id="ARBA00022801"/>
    </source>
</evidence>
<feature type="chain" id="PRO_5036403583" description="Peptidase S1 domain-containing protein" evidence="8">
    <location>
        <begin position="18"/>
        <end position="500"/>
    </location>
</feature>
<dbReference type="PRINTS" id="PR00722">
    <property type="entry name" value="CHYMOTRYPSIN"/>
</dbReference>
<evidence type="ECO:0000259" key="9">
    <source>
        <dbReference type="PROSITE" id="PS50240"/>
    </source>
</evidence>
<dbReference type="EMBL" id="OC920391">
    <property type="protein sequence ID" value="CAD7652461.1"/>
    <property type="molecule type" value="Genomic_DNA"/>
</dbReference>
<dbReference type="InterPro" id="IPR009003">
    <property type="entry name" value="Peptidase_S1_PA"/>
</dbReference>
<dbReference type="InterPro" id="IPR043504">
    <property type="entry name" value="Peptidase_S1_PA_chymotrypsin"/>
</dbReference>